<protein>
    <submittedName>
        <fullName evidence="1">Uncharacterized protein</fullName>
    </submittedName>
</protein>
<evidence type="ECO:0000313" key="1">
    <source>
        <dbReference type="EMBL" id="QCD98269.1"/>
    </source>
</evidence>
<gene>
    <name evidence="1" type="ORF">DEO72_LG6g2987</name>
</gene>
<name>A0A4D6MA52_VIGUN</name>
<organism evidence="1 2">
    <name type="scientific">Vigna unguiculata</name>
    <name type="common">Cowpea</name>
    <dbReference type="NCBI Taxonomy" id="3917"/>
    <lineage>
        <taxon>Eukaryota</taxon>
        <taxon>Viridiplantae</taxon>
        <taxon>Streptophyta</taxon>
        <taxon>Embryophyta</taxon>
        <taxon>Tracheophyta</taxon>
        <taxon>Spermatophyta</taxon>
        <taxon>Magnoliopsida</taxon>
        <taxon>eudicotyledons</taxon>
        <taxon>Gunneridae</taxon>
        <taxon>Pentapetalae</taxon>
        <taxon>rosids</taxon>
        <taxon>fabids</taxon>
        <taxon>Fabales</taxon>
        <taxon>Fabaceae</taxon>
        <taxon>Papilionoideae</taxon>
        <taxon>50 kb inversion clade</taxon>
        <taxon>NPAAA clade</taxon>
        <taxon>indigoferoid/millettioid clade</taxon>
        <taxon>Phaseoleae</taxon>
        <taxon>Vigna</taxon>
    </lineage>
</organism>
<sequence length="80" mass="9117">MLQAFLTQLVKILHKARVNRSRVMGDTVINRSNPIVESRLRSKNTRVLVADINLVFFSIYIVKLKHVSSSPHTTNEPTES</sequence>
<dbReference type="Proteomes" id="UP000501690">
    <property type="component" value="Linkage Group LG6"/>
</dbReference>
<dbReference type="AlphaFoldDB" id="A0A4D6MA52"/>
<accession>A0A4D6MA52</accession>
<keyword evidence="2" id="KW-1185">Reference proteome</keyword>
<evidence type="ECO:0000313" key="2">
    <source>
        <dbReference type="Proteomes" id="UP000501690"/>
    </source>
</evidence>
<proteinExistence type="predicted"/>
<dbReference type="EMBL" id="CP039350">
    <property type="protein sequence ID" value="QCD98269.1"/>
    <property type="molecule type" value="Genomic_DNA"/>
</dbReference>
<reference evidence="1 2" key="1">
    <citation type="submission" date="2019-04" db="EMBL/GenBank/DDBJ databases">
        <title>An improved genome assembly and genetic linkage map for asparagus bean, Vigna unguiculata ssp. sesquipedialis.</title>
        <authorList>
            <person name="Xia Q."/>
            <person name="Zhang R."/>
            <person name="Dong Y."/>
        </authorList>
    </citation>
    <scope>NUCLEOTIDE SEQUENCE [LARGE SCALE GENOMIC DNA]</scope>
    <source>
        <tissue evidence="1">Leaf</tissue>
    </source>
</reference>